<reference evidence="2" key="1">
    <citation type="submission" date="2017-02" db="EMBL/GenBank/DDBJ databases">
        <authorList>
            <person name="Varghese N."/>
            <person name="Submissions S."/>
        </authorList>
    </citation>
    <scope>NUCLEOTIDE SEQUENCE [LARGE SCALE GENOMIC DNA]</scope>
    <source>
        <strain evidence="2">ATCC 700200</strain>
    </source>
</reference>
<protein>
    <submittedName>
        <fullName evidence="1">Uncharacterized protein</fullName>
    </submittedName>
</protein>
<sequence>MVEGAPDTCVTFEVAGDSEQWVQVFDQTVNAAYPYSDNPEERLSKLGLSLISTKLNCWEENKFATFEVTPFEVEPVTEWLDAYFVRVLGCRSGEYHLDTAFVQI</sequence>
<proteinExistence type="predicted"/>
<name>A0A1T4X895_9BACT</name>
<accession>A0A1T4X895</accession>
<evidence type="ECO:0000313" key="1">
    <source>
        <dbReference type="EMBL" id="SKA85647.1"/>
    </source>
</evidence>
<dbReference type="AlphaFoldDB" id="A0A1T4X895"/>
<organism evidence="1 2">
    <name type="scientific">Prosthecobacter debontii</name>
    <dbReference type="NCBI Taxonomy" id="48467"/>
    <lineage>
        <taxon>Bacteria</taxon>
        <taxon>Pseudomonadati</taxon>
        <taxon>Verrucomicrobiota</taxon>
        <taxon>Verrucomicrobiia</taxon>
        <taxon>Verrucomicrobiales</taxon>
        <taxon>Verrucomicrobiaceae</taxon>
        <taxon>Prosthecobacter</taxon>
    </lineage>
</organism>
<dbReference type="Proteomes" id="UP000190774">
    <property type="component" value="Unassembled WGS sequence"/>
</dbReference>
<gene>
    <name evidence="1" type="ORF">SAMN02745166_01176</name>
</gene>
<dbReference type="EMBL" id="FUYE01000003">
    <property type="protein sequence ID" value="SKA85647.1"/>
    <property type="molecule type" value="Genomic_DNA"/>
</dbReference>
<keyword evidence="2" id="KW-1185">Reference proteome</keyword>
<evidence type="ECO:0000313" key="2">
    <source>
        <dbReference type="Proteomes" id="UP000190774"/>
    </source>
</evidence>